<dbReference type="Gene3D" id="3.10.450.50">
    <property type="match status" value="1"/>
</dbReference>
<dbReference type="Proteomes" id="UP001592582">
    <property type="component" value="Unassembled WGS sequence"/>
</dbReference>
<dbReference type="PANTHER" id="PTHR38436:SF1">
    <property type="entry name" value="ESTER CYCLASE"/>
    <property type="match status" value="1"/>
</dbReference>
<accession>A0ABV6VIM2</accession>
<dbReference type="EMBL" id="JBHEZX010000017">
    <property type="protein sequence ID" value="MFC1413579.1"/>
    <property type="molecule type" value="Genomic_DNA"/>
</dbReference>
<protein>
    <submittedName>
        <fullName evidence="1">Ester cyclase</fullName>
    </submittedName>
</protein>
<reference evidence="1 2" key="1">
    <citation type="submission" date="2024-09" db="EMBL/GenBank/DDBJ databases">
        <authorList>
            <person name="Lee S.D."/>
        </authorList>
    </citation>
    <scope>NUCLEOTIDE SEQUENCE [LARGE SCALE GENOMIC DNA]</scope>
    <source>
        <strain evidence="1 2">N1-1</strain>
    </source>
</reference>
<name>A0ABV6VIM2_9ACTN</name>
<dbReference type="Pfam" id="PF07366">
    <property type="entry name" value="SnoaL"/>
    <property type="match status" value="1"/>
</dbReference>
<dbReference type="InterPro" id="IPR032710">
    <property type="entry name" value="NTF2-like_dom_sf"/>
</dbReference>
<dbReference type="SUPFAM" id="SSF54427">
    <property type="entry name" value="NTF2-like"/>
    <property type="match status" value="1"/>
</dbReference>
<sequence length="147" mass="15844">MSAFQPARNKETLARLHEAVNSGDAELIPKAIDQVFEPDVLISTPLPIGATGTEALKEVFSRLLRAFPDLHIAVEDVIAEGDRVVSRNTVTGTHRGEYLGLPPTGKPVSYNEIFICRFAGDRVAETWGVVDVLAQLRQLGALPGSPA</sequence>
<proteinExistence type="predicted"/>
<evidence type="ECO:0000313" key="2">
    <source>
        <dbReference type="Proteomes" id="UP001592582"/>
    </source>
</evidence>
<dbReference type="InterPro" id="IPR009959">
    <property type="entry name" value="Cyclase_SnoaL-like"/>
</dbReference>
<organism evidence="1 2">
    <name type="scientific">Streptacidiphilus alkalitolerans</name>
    <dbReference type="NCBI Taxonomy" id="3342712"/>
    <lineage>
        <taxon>Bacteria</taxon>
        <taxon>Bacillati</taxon>
        <taxon>Actinomycetota</taxon>
        <taxon>Actinomycetes</taxon>
        <taxon>Kitasatosporales</taxon>
        <taxon>Streptomycetaceae</taxon>
        <taxon>Streptacidiphilus</taxon>
    </lineage>
</organism>
<keyword evidence="2" id="KW-1185">Reference proteome</keyword>
<evidence type="ECO:0000313" key="1">
    <source>
        <dbReference type="EMBL" id="MFC1413579.1"/>
    </source>
</evidence>
<gene>
    <name evidence="1" type="ORF">ACEZDG_30390</name>
</gene>
<comment type="caution">
    <text evidence="1">The sequence shown here is derived from an EMBL/GenBank/DDBJ whole genome shotgun (WGS) entry which is preliminary data.</text>
</comment>
<dbReference type="PANTHER" id="PTHR38436">
    <property type="entry name" value="POLYKETIDE CYCLASE SNOAL-LIKE DOMAIN"/>
    <property type="match status" value="1"/>
</dbReference>